<keyword evidence="4" id="KW-0804">Transcription</keyword>
<dbReference type="Gene3D" id="3.40.190.290">
    <property type="match status" value="1"/>
</dbReference>
<evidence type="ECO:0000256" key="1">
    <source>
        <dbReference type="ARBA" id="ARBA00009437"/>
    </source>
</evidence>
<keyword evidence="3" id="KW-0238">DNA-binding</keyword>
<evidence type="ECO:0000256" key="3">
    <source>
        <dbReference type="ARBA" id="ARBA00023125"/>
    </source>
</evidence>
<dbReference type="InterPro" id="IPR036390">
    <property type="entry name" value="WH_DNA-bd_sf"/>
</dbReference>
<dbReference type="EMBL" id="JAHBCL010000005">
    <property type="protein sequence ID" value="MBS7525833.1"/>
    <property type="molecule type" value="Genomic_DNA"/>
</dbReference>
<dbReference type="PANTHER" id="PTHR30346:SF28">
    <property type="entry name" value="HTH-TYPE TRANSCRIPTIONAL REGULATOR CYNR"/>
    <property type="match status" value="1"/>
</dbReference>
<evidence type="ECO:0000313" key="6">
    <source>
        <dbReference type="EMBL" id="MBS7525833.1"/>
    </source>
</evidence>
<comment type="similarity">
    <text evidence="1">Belongs to the LysR transcriptional regulatory family.</text>
</comment>
<reference evidence="6 7" key="1">
    <citation type="submission" date="2021-05" db="EMBL/GenBank/DDBJ databases">
        <title>Fusibacter ferrireducens sp. nov., an anaerobic, sulfur- and Fe-reducing bacterium isolated from the mangrove sediment.</title>
        <authorList>
            <person name="Qiu D."/>
        </authorList>
    </citation>
    <scope>NUCLEOTIDE SEQUENCE [LARGE SCALE GENOMIC DNA]</scope>
    <source>
        <strain evidence="6 7">DSM 12116</strain>
    </source>
</reference>
<dbReference type="PROSITE" id="PS50931">
    <property type="entry name" value="HTH_LYSR"/>
    <property type="match status" value="1"/>
</dbReference>
<dbReference type="SUPFAM" id="SSF46785">
    <property type="entry name" value="Winged helix' DNA-binding domain"/>
    <property type="match status" value="1"/>
</dbReference>
<dbReference type="InterPro" id="IPR005119">
    <property type="entry name" value="LysR_subst-bd"/>
</dbReference>
<proteinExistence type="inferred from homology"/>
<dbReference type="InterPro" id="IPR000847">
    <property type="entry name" value="LysR_HTH_N"/>
</dbReference>
<sequence length="300" mass="34608">MTLQQLQYFRVLAKVQHYTKASEQLFISQPTLSYAISELEKELQMPLFIKKGKKIQISRFGEAFLTYVEESLDKLDEGVKHVQHMVDPREGSIYLGYIYSLSSNLLPSIMQDFYKDPENKAIDIALTQNLNNYIMSDLVNGKVDLAFCTQTKDDFASVPILRQELYLIVPKTHPLAGRKSIRIEETKEEPYVLLNDHSGLRGMVDKVFKQKKIKPNIVMEVEECSAAITYVSMDFGISVIPTLPALDQRNVAVLRIENPEFNRTISMYWMEDRYMAPAVKKMRDFIIERYADPTLLKTMA</sequence>
<evidence type="ECO:0000313" key="7">
    <source>
        <dbReference type="Proteomes" id="UP000746471"/>
    </source>
</evidence>
<dbReference type="PANTHER" id="PTHR30346">
    <property type="entry name" value="TRANSCRIPTIONAL DUAL REGULATOR HCAR-RELATED"/>
    <property type="match status" value="1"/>
</dbReference>
<dbReference type="SUPFAM" id="SSF53850">
    <property type="entry name" value="Periplasmic binding protein-like II"/>
    <property type="match status" value="1"/>
</dbReference>
<keyword evidence="2" id="KW-0805">Transcription regulation</keyword>
<dbReference type="RefSeq" id="WP_213235617.1">
    <property type="nucleotide sequence ID" value="NZ_JAHBCL010000005.1"/>
</dbReference>
<protein>
    <submittedName>
        <fullName evidence="6">LysR family transcriptional regulator</fullName>
    </submittedName>
</protein>
<evidence type="ECO:0000259" key="5">
    <source>
        <dbReference type="PROSITE" id="PS50931"/>
    </source>
</evidence>
<evidence type="ECO:0000256" key="2">
    <source>
        <dbReference type="ARBA" id="ARBA00023015"/>
    </source>
</evidence>
<dbReference type="Pfam" id="PF03466">
    <property type="entry name" value="LysR_substrate"/>
    <property type="match status" value="1"/>
</dbReference>
<dbReference type="InterPro" id="IPR036388">
    <property type="entry name" value="WH-like_DNA-bd_sf"/>
</dbReference>
<comment type="caution">
    <text evidence="6">The sequence shown here is derived from an EMBL/GenBank/DDBJ whole genome shotgun (WGS) entry which is preliminary data.</text>
</comment>
<dbReference type="Proteomes" id="UP000746471">
    <property type="component" value="Unassembled WGS sequence"/>
</dbReference>
<dbReference type="Gene3D" id="1.10.10.10">
    <property type="entry name" value="Winged helix-like DNA-binding domain superfamily/Winged helix DNA-binding domain"/>
    <property type="match status" value="1"/>
</dbReference>
<organism evidence="6 7">
    <name type="scientific">Fusibacter paucivorans</name>
    <dbReference type="NCBI Taxonomy" id="76009"/>
    <lineage>
        <taxon>Bacteria</taxon>
        <taxon>Bacillati</taxon>
        <taxon>Bacillota</taxon>
        <taxon>Clostridia</taxon>
        <taxon>Eubacteriales</taxon>
        <taxon>Eubacteriales Family XII. Incertae Sedis</taxon>
        <taxon>Fusibacter</taxon>
    </lineage>
</organism>
<dbReference type="PRINTS" id="PR00039">
    <property type="entry name" value="HTHLYSR"/>
</dbReference>
<gene>
    <name evidence="6" type="ORF">KHM83_03980</name>
</gene>
<dbReference type="Pfam" id="PF00126">
    <property type="entry name" value="HTH_1"/>
    <property type="match status" value="1"/>
</dbReference>
<evidence type="ECO:0000256" key="4">
    <source>
        <dbReference type="ARBA" id="ARBA00023163"/>
    </source>
</evidence>
<name>A0ABS5PKX7_9FIRM</name>
<feature type="domain" description="HTH lysR-type" evidence="5">
    <location>
        <begin position="1"/>
        <end position="58"/>
    </location>
</feature>
<accession>A0ABS5PKX7</accession>
<keyword evidence="7" id="KW-1185">Reference proteome</keyword>